<name>A0A448X8M5_9PLAT</name>
<dbReference type="AlphaFoldDB" id="A0A448X8M5"/>
<gene>
    <name evidence="1" type="ORF">PXEA_LOCUS24259</name>
</gene>
<evidence type="ECO:0000313" key="2">
    <source>
        <dbReference type="Proteomes" id="UP000784294"/>
    </source>
</evidence>
<protein>
    <submittedName>
        <fullName evidence="1">Uncharacterized protein</fullName>
    </submittedName>
</protein>
<dbReference type="Proteomes" id="UP000784294">
    <property type="component" value="Unassembled WGS sequence"/>
</dbReference>
<organism evidence="1 2">
    <name type="scientific">Protopolystoma xenopodis</name>
    <dbReference type="NCBI Taxonomy" id="117903"/>
    <lineage>
        <taxon>Eukaryota</taxon>
        <taxon>Metazoa</taxon>
        <taxon>Spiralia</taxon>
        <taxon>Lophotrochozoa</taxon>
        <taxon>Platyhelminthes</taxon>
        <taxon>Monogenea</taxon>
        <taxon>Polyopisthocotylea</taxon>
        <taxon>Polystomatidea</taxon>
        <taxon>Polystomatidae</taxon>
        <taxon>Protopolystoma</taxon>
    </lineage>
</organism>
<evidence type="ECO:0000313" key="1">
    <source>
        <dbReference type="EMBL" id="VEL30819.1"/>
    </source>
</evidence>
<accession>A0A448X8M5</accession>
<keyword evidence="2" id="KW-1185">Reference proteome</keyword>
<comment type="caution">
    <text evidence="1">The sequence shown here is derived from an EMBL/GenBank/DDBJ whole genome shotgun (WGS) entry which is preliminary data.</text>
</comment>
<reference evidence="1" key="1">
    <citation type="submission" date="2018-11" db="EMBL/GenBank/DDBJ databases">
        <authorList>
            <consortium name="Pathogen Informatics"/>
        </authorList>
    </citation>
    <scope>NUCLEOTIDE SEQUENCE</scope>
</reference>
<dbReference type="EMBL" id="CAAALY010115890">
    <property type="protein sequence ID" value="VEL30819.1"/>
    <property type="molecule type" value="Genomic_DNA"/>
</dbReference>
<proteinExistence type="predicted"/>
<sequence length="127" mass="13971">MPSADCFAGLFFFHRNWLCPVCAQKGRVELQNKAEILSPPAGTSADLELSIQTRIVAISDIWTKSGLVLSTDEHCLTPVEGTHEPDRCLESARILTFNQIGSRDREGRLPVDPVSRCALQLVDAAHI</sequence>
<feature type="non-terminal residue" evidence="1">
    <location>
        <position position="1"/>
    </location>
</feature>